<comment type="caution">
    <text evidence="1">The sequence shown here is derived from an EMBL/GenBank/DDBJ whole genome shotgun (WGS) entry which is preliminary data.</text>
</comment>
<accession>A0ACC0P1A4</accession>
<evidence type="ECO:0000313" key="1">
    <source>
        <dbReference type="EMBL" id="KAI8558934.1"/>
    </source>
</evidence>
<gene>
    <name evidence="1" type="ORF">RHMOL_Rhmol04G0134700</name>
</gene>
<organism evidence="1 2">
    <name type="scientific">Rhododendron molle</name>
    <name type="common">Chinese azalea</name>
    <name type="synonym">Azalea mollis</name>
    <dbReference type="NCBI Taxonomy" id="49168"/>
    <lineage>
        <taxon>Eukaryota</taxon>
        <taxon>Viridiplantae</taxon>
        <taxon>Streptophyta</taxon>
        <taxon>Embryophyta</taxon>
        <taxon>Tracheophyta</taxon>
        <taxon>Spermatophyta</taxon>
        <taxon>Magnoliopsida</taxon>
        <taxon>eudicotyledons</taxon>
        <taxon>Gunneridae</taxon>
        <taxon>Pentapetalae</taxon>
        <taxon>asterids</taxon>
        <taxon>Ericales</taxon>
        <taxon>Ericaceae</taxon>
        <taxon>Ericoideae</taxon>
        <taxon>Rhodoreae</taxon>
        <taxon>Rhododendron</taxon>
    </lineage>
</organism>
<evidence type="ECO:0000313" key="2">
    <source>
        <dbReference type="Proteomes" id="UP001062846"/>
    </source>
</evidence>
<reference evidence="1" key="1">
    <citation type="submission" date="2022-02" db="EMBL/GenBank/DDBJ databases">
        <title>Plant Genome Project.</title>
        <authorList>
            <person name="Zhang R.-G."/>
        </authorList>
    </citation>
    <scope>NUCLEOTIDE SEQUENCE</scope>
    <source>
        <strain evidence="1">AT1</strain>
    </source>
</reference>
<protein>
    <submittedName>
        <fullName evidence="1">Uncharacterized protein</fullName>
    </submittedName>
</protein>
<proteinExistence type="predicted"/>
<name>A0ACC0P1A4_RHOML</name>
<dbReference type="EMBL" id="CM046391">
    <property type="protein sequence ID" value="KAI8558934.1"/>
    <property type="molecule type" value="Genomic_DNA"/>
</dbReference>
<keyword evidence="2" id="KW-1185">Reference proteome</keyword>
<sequence>MMMRRWWASGFEEDEAKPVHSYIQGHFRYFVVSVNGHREISGSFTAYKVIEIRGNDVTQFRHREIWSFTSSFYRYKHLLPFHVGPAGS</sequence>
<dbReference type="Proteomes" id="UP001062846">
    <property type="component" value="Chromosome 4"/>
</dbReference>